<dbReference type="Gene3D" id="3.30.70.2610">
    <property type="match status" value="1"/>
</dbReference>
<sequence length="478" mass="53830">MSANIEQDHTVSDPYPGKKMKLRVQLQCKNLHEYLRELSPDVLDRLYNHPATCLAVYRELPSLAKNYVMRMLFLDQPLPQAAVALWVKKDCQKDHDECVSVLMGLRMWHSQQLQGGLQGLVLNPVFKDNLRVALLGGGKAWADEGSSLGPDRHARDVSSLDRYALERWEVILHFMVGSPSAAVSQDLAQLLSQAGLMRSEVGSLLYHLCWVSVPPAGHALPALVLHSAVPQNCPVQGHGFGGDFVLLFQLSFSTLGRDYSVEGMSESLLTFLQHLREFGLVFQRKRKSRRYYPTRLAITLAAGINANSAPSSTTPGTGDTGFIVIETNYRLYAYTNSELQIALVALFSEMLYRFSNVVVAQVTRESVQQAIANGITAQQIIHFLRTRAHPVMLKQTPVLPPTITDQIRLWELERDRLQFTEGVLYNQFLSQADFEVLRDRAQGLGVLVWQNAPHRVMVVTPHGHSEVKRFWKRQKSHN</sequence>
<dbReference type="OrthoDB" id="364513at2759"/>
<proteinExistence type="inferred from homology"/>
<evidence type="ECO:0000256" key="2">
    <source>
        <dbReference type="ARBA" id="ARBA00007132"/>
    </source>
</evidence>
<evidence type="ECO:0000256" key="11">
    <source>
        <dbReference type="RuleBase" id="RU364024"/>
    </source>
</evidence>
<comment type="similarity">
    <text evidence="2 11">Belongs to the TFB2 family.</text>
</comment>
<comment type="function">
    <text evidence="8">Component of the general transcription and DNA repair factor IIH (TFIIH) core complex, which is involved in general and transcription-coupled nucleotide excision repair (NER) of damaged DNA and, when complexed to CAK, in RNA transcription by RNA polymerase II. In NER, TFIIH acts by opening DNA around the lesion to allow the excision of the damaged oligonucleotide and its replacement by a new DNA fragment. In transcription, TFIIH has an essential role in transcription initiation. When the pre-initiation complex (PIC) has been established, TFIIH is required for promoter opening and promoter escape. Phosphorylation of the C-terminal tail (CTD) of the largest subunit of RNA polymerase II by the kinase module CAK controls the initiation of transcription.</text>
</comment>
<keyword evidence="14" id="KW-1185">Reference proteome</keyword>
<keyword evidence="3 11" id="KW-0227">DNA damage</keyword>
<evidence type="ECO:0000259" key="12">
    <source>
        <dbReference type="Pfam" id="PF18307"/>
    </source>
</evidence>
<feature type="domain" description="Transcription factor Tfb2 C-terminal" evidence="12">
    <location>
        <begin position="405"/>
        <end position="472"/>
    </location>
</feature>
<protein>
    <recommendedName>
        <fullName evidence="10 11">General transcription factor IIH subunit 4</fullName>
    </recommendedName>
</protein>
<dbReference type="NCBIfam" id="TIGR00625">
    <property type="entry name" value="tfb2"/>
    <property type="match status" value="1"/>
</dbReference>
<dbReference type="GO" id="GO:0001671">
    <property type="term" value="F:ATPase activator activity"/>
    <property type="evidence" value="ECO:0007669"/>
    <property type="project" value="InterPro"/>
</dbReference>
<evidence type="ECO:0000256" key="5">
    <source>
        <dbReference type="ARBA" id="ARBA00023163"/>
    </source>
</evidence>
<keyword evidence="7 11" id="KW-0539">Nucleus</keyword>
<gene>
    <name evidence="13" type="ORF">COCON_G00125760</name>
</gene>
<dbReference type="InterPro" id="IPR040662">
    <property type="entry name" value="Tfb2_C"/>
</dbReference>
<comment type="subunit">
    <text evidence="9">Component of the 7-subunit TFIIH core complex composed of XPB/ERCC3, XPD/ERCC2, GTF2H1, GTF2H2, GTF2H3, GTF2H4 and GTF2H5, which is active in NER. The core complex associates with the 3-subunit CDK-activating kinase (CAK) module composed of CCNH/cyclin H, CDK7 and MNAT1 to form the 10-subunit holoenzyme (holo-TFIIH) active in transcription. Part of TBP-based Pol II pre-initiation complex (PIC), in which Pol II core assembles with general transcription factors and other specific initiation factors including GTF2E1, GTF2E2, GTF2F1, GTF2F2, TCEA1, ERCC2, ERCC3, GTF2H2, GTF2H3, GTF2H4, GTF2H5, GTF2A1, GTF2A2, GTF2B and TBP; this large multi-subunit PIC complex mediates DNA unwinding and targets Pol II core to the transcription start site where the first phosphodiester bond forms.</text>
</comment>
<evidence type="ECO:0000256" key="6">
    <source>
        <dbReference type="ARBA" id="ARBA00023204"/>
    </source>
</evidence>
<comment type="function">
    <text evidence="11">Component of the general transcription and DNA repair factor IIH (TFIIH) core complex which is involved in general and transcription-coupled nucleotide excision repair (NER) of damaged DNA.</text>
</comment>
<dbReference type="Proteomes" id="UP001152803">
    <property type="component" value="Unassembled WGS sequence"/>
</dbReference>
<dbReference type="AlphaFoldDB" id="A0A9Q1DCU8"/>
<dbReference type="GO" id="GO:0006289">
    <property type="term" value="P:nucleotide-excision repair"/>
    <property type="evidence" value="ECO:0007669"/>
    <property type="project" value="InterPro"/>
</dbReference>
<reference evidence="13" key="1">
    <citation type="journal article" date="2023" name="Science">
        <title>Genome structures resolve the early diversification of teleost fishes.</title>
        <authorList>
            <person name="Parey E."/>
            <person name="Louis A."/>
            <person name="Montfort J."/>
            <person name="Bouchez O."/>
            <person name="Roques C."/>
            <person name="Iampietro C."/>
            <person name="Lluch J."/>
            <person name="Castinel A."/>
            <person name="Donnadieu C."/>
            <person name="Desvignes T."/>
            <person name="Floi Bucao C."/>
            <person name="Jouanno E."/>
            <person name="Wen M."/>
            <person name="Mejri S."/>
            <person name="Dirks R."/>
            <person name="Jansen H."/>
            <person name="Henkel C."/>
            <person name="Chen W.J."/>
            <person name="Zahm M."/>
            <person name="Cabau C."/>
            <person name="Klopp C."/>
            <person name="Thompson A.W."/>
            <person name="Robinson-Rechavi M."/>
            <person name="Braasch I."/>
            <person name="Lecointre G."/>
            <person name="Bobe J."/>
            <person name="Postlethwait J.H."/>
            <person name="Berthelot C."/>
            <person name="Roest Crollius H."/>
            <person name="Guiguen Y."/>
        </authorList>
    </citation>
    <scope>NUCLEOTIDE SEQUENCE</scope>
    <source>
        <strain evidence="13">Concon-B</strain>
    </source>
</reference>
<dbReference type="FunFam" id="3.30.70.2610:FF:000001">
    <property type="entry name" value="General transcription factor IIH subunit 4"/>
    <property type="match status" value="1"/>
</dbReference>
<dbReference type="PANTHER" id="PTHR13152:SF0">
    <property type="entry name" value="GENERAL TRANSCRIPTION FACTOR IIH SUBUNIT 4"/>
    <property type="match status" value="1"/>
</dbReference>
<keyword evidence="5 11" id="KW-0804">Transcription</keyword>
<dbReference type="Pfam" id="PF03849">
    <property type="entry name" value="Tfb2"/>
    <property type="match status" value="2"/>
</dbReference>
<dbReference type="GO" id="GO:0000439">
    <property type="term" value="C:transcription factor TFIIH core complex"/>
    <property type="evidence" value="ECO:0007669"/>
    <property type="project" value="InterPro"/>
</dbReference>
<evidence type="ECO:0000256" key="10">
    <source>
        <dbReference type="ARBA" id="ARBA00070130"/>
    </source>
</evidence>
<dbReference type="GO" id="GO:0006366">
    <property type="term" value="P:transcription by RNA polymerase II"/>
    <property type="evidence" value="ECO:0007669"/>
    <property type="project" value="UniProtKB-ARBA"/>
</dbReference>
<dbReference type="GO" id="GO:0005675">
    <property type="term" value="C:transcription factor TFIIH holo complex"/>
    <property type="evidence" value="ECO:0007669"/>
    <property type="project" value="TreeGrafter"/>
</dbReference>
<evidence type="ECO:0000256" key="4">
    <source>
        <dbReference type="ARBA" id="ARBA00023015"/>
    </source>
</evidence>
<dbReference type="GO" id="GO:0003690">
    <property type="term" value="F:double-stranded DNA binding"/>
    <property type="evidence" value="ECO:0007669"/>
    <property type="project" value="TreeGrafter"/>
</dbReference>
<organism evidence="13 14">
    <name type="scientific">Conger conger</name>
    <name type="common">Conger eel</name>
    <name type="synonym">Muraena conger</name>
    <dbReference type="NCBI Taxonomy" id="82655"/>
    <lineage>
        <taxon>Eukaryota</taxon>
        <taxon>Metazoa</taxon>
        <taxon>Chordata</taxon>
        <taxon>Craniata</taxon>
        <taxon>Vertebrata</taxon>
        <taxon>Euteleostomi</taxon>
        <taxon>Actinopterygii</taxon>
        <taxon>Neopterygii</taxon>
        <taxon>Teleostei</taxon>
        <taxon>Anguilliformes</taxon>
        <taxon>Congridae</taxon>
        <taxon>Conger</taxon>
    </lineage>
</organism>
<dbReference type="InterPro" id="IPR004598">
    <property type="entry name" value="TFIIH_p52/Tfb2"/>
</dbReference>
<keyword evidence="4 11" id="KW-0805">Transcription regulation</keyword>
<evidence type="ECO:0000256" key="1">
    <source>
        <dbReference type="ARBA" id="ARBA00004123"/>
    </source>
</evidence>
<name>A0A9Q1DCU8_CONCO</name>
<comment type="subcellular location">
    <subcellularLocation>
        <location evidence="1 11">Nucleus</location>
    </subcellularLocation>
</comment>
<keyword evidence="6 11" id="KW-0234">DNA repair</keyword>
<dbReference type="EMBL" id="JAFJMO010000009">
    <property type="protein sequence ID" value="KAJ8267404.1"/>
    <property type="molecule type" value="Genomic_DNA"/>
</dbReference>
<comment type="caution">
    <text evidence="13">The sequence shown here is derived from an EMBL/GenBank/DDBJ whole genome shotgun (WGS) entry which is preliminary data.</text>
</comment>
<evidence type="ECO:0000313" key="14">
    <source>
        <dbReference type="Proteomes" id="UP001152803"/>
    </source>
</evidence>
<dbReference type="Pfam" id="PF18307">
    <property type="entry name" value="Tfb2_C"/>
    <property type="match status" value="1"/>
</dbReference>
<accession>A0A9Q1DCU8</accession>
<evidence type="ECO:0000256" key="7">
    <source>
        <dbReference type="ARBA" id="ARBA00023242"/>
    </source>
</evidence>
<evidence type="ECO:0000256" key="8">
    <source>
        <dbReference type="ARBA" id="ARBA00057028"/>
    </source>
</evidence>
<evidence type="ECO:0000256" key="9">
    <source>
        <dbReference type="ARBA" id="ARBA00064576"/>
    </source>
</evidence>
<evidence type="ECO:0000313" key="13">
    <source>
        <dbReference type="EMBL" id="KAJ8267404.1"/>
    </source>
</evidence>
<evidence type="ECO:0000256" key="3">
    <source>
        <dbReference type="ARBA" id="ARBA00022763"/>
    </source>
</evidence>
<dbReference type="PANTHER" id="PTHR13152">
    <property type="entry name" value="TFIIH, POLYPEPTIDE 4"/>
    <property type="match status" value="1"/>
</dbReference>